<keyword evidence="2" id="KW-0012">Acyltransferase</keyword>
<dbReference type="InterPro" id="IPR016181">
    <property type="entry name" value="Acyl_CoA_acyltransferase"/>
</dbReference>
<accession>A0ABU1JM25</accession>
<dbReference type="GO" id="GO:0016746">
    <property type="term" value="F:acyltransferase activity"/>
    <property type="evidence" value="ECO:0007669"/>
    <property type="project" value="UniProtKB-KW"/>
</dbReference>
<dbReference type="InterPro" id="IPR050276">
    <property type="entry name" value="MshD_Acetyltransferase"/>
</dbReference>
<dbReference type="InterPro" id="IPR000182">
    <property type="entry name" value="GNAT_dom"/>
</dbReference>
<dbReference type="PROSITE" id="PS51186">
    <property type="entry name" value="GNAT"/>
    <property type="match status" value="1"/>
</dbReference>
<evidence type="ECO:0000313" key="2">
    <source>
        <dbReference type="EMBL" id="MDR6289668.1"/>
    </source>
</evidence>
<gene>
    <name evidence="2" type="ORF">E9232_002183</name>
</gene>
<proteinExistence type="predicted"/>
<evidence type="ECO:0000259" key="1">
    <source>
        <dbReference type="PROSITE" id="PS51186"/>
    </source>
</evidence>
<keyword evidence="3" id="KW-1185">Reference proteome</keyword>
<evidence type="ECO:0000313" key="3">
    <source>
        <dbReference type="Proteomes" id="UP001262410"/>
    </source>
</evidence>
<dbReference type="SUPFAM" id="SSF55729">
    <property type="entry name" value="Acyl-CoA N-acyltransferases (Nat)"/>
    <property type="match status" value="1"/>
</dbReference>
<dbReference type="Pfam" id="PF13508">
    <property type="entry name" value="Acetyltransf_7"/>
    <property type="match status" value="1"/>
</dbReference>
<organism evidence="2 3">
    <name type="scientific">Inquilinus ginsengisoli</name>
    <dbReference type="NCBI Taxonomy" id="363840"/>
    <lineage>
        <taxon>Bacteria</taxon>
        <taxon>Pseudomonadati</taxon>
        <taxon>Pseudomonadota</taxon>
        <taxon>Alphaproteobacteria</taxon>
        <taxon>Rhodospirillales</taxon>
        <taxon>Rhodospirillaceae</taxon>
        <taxon>Inquilinus</taxon>
    </lineage>
</organism>
<sequence>MTGSEGPLAAKAREILIRDEAPQDFDAVRVLVAEAFGGRPYSNRREHLLVDALRDAGAMTLALVAEDRGEVVGHVAFSPVRIDGRLRGWYGLGPLAVLPDRQGEGIGQALVRAGLARLAPLGARGCVLLGDPAFYGRFGFAVQPQLRLDGVPPEYFMALALDGLVPAGTVAYHAAFSEGT</sequence>
<protein>
    <submittedName>
        <fullName evidence="2">Acetyltransferase</fullName>
        <ecNumber evidence="2">2.3.1.-</ecNumber>
    </submittedName>
</protein>
<dbReference type="PANTHER" id="PTHR43617">
    <property type="entry name" value="L-AMINO ACID N-ACETYLTRANSFERASE"/>
    <property type="match status" value="1"/>
</dbReference>
<feature type="domain" description="N-acetyltransferase" evidence="1">
    <location>
        <begin position="15"/>
        <end position="162"/>
    </location>
</feature>
<dbReference type="Gene3D" id="3.40.630.30">
    <property type="match status" value="1"/>
</dbReference>
<dbReference type="Proteomes" id="UP001262410">
    <property type="component" value="Unassembled WGS sequence"/>
</dbReference>
<dbReference type="EC" id="2.3.1.-" evidence="2"/>
<dbReference type="PANTHER" id="PTHR43617:SF2">
    <property type="entry name" value="UPF0039 PROTEIN SLL0451"/>
    <property type="match status" value="1"/>
</dbReference>
<reference evidence="2 3" key="1">
    <citation type="submission" date="2023-07" db="EMBL/GenBank/DDBJ databases">
        <title>Sorghum-associated microbial communities from plants grown in Nebraska, USA.</title>
        <authorList>
            <person name="Schachtman D."/>
        </authorList>
    </citation>
    <scope>NUCLEOTIDE SEQUENCE [LARGE SCALE GENOMIC DNA]</scope>
    <source>
        <strain evidence="2 3">584</strain>
    </source>
</reference>
<dbReference type="EMBL" id="JAVDPW010000003">
    <property type="protein sequence ID" value="MDR6289668.1"/>
    <property type="molecule type" value="Genomic_DNA"/>
</dbReference>
<name>A0ABU1JM25_9PROT</name>
<dbReference type="CDD" id="cd04301">
    <property type="entry name" value="NAT_SF"/>
    <property type="match status" value="1"/>
</dbReference>
<keyword evidence="2" id="KW-0808">Transferase</keyword>
<comment type="caution">
    <text evidence="2">The sequence shown here is derived from an EMBL/GenBank/DDBJ whole genome shotgun (WGS) entry which is preliminary data.</text>
</comment>
<dbReference type="RefSeq" id="WP_309793947.1">
    <property type="nucleotide sequence ID" value="NZ_JAVDPW010000003.1"/>
</dbReference>